<accession>A0A0T7CN70</accession>
<dbReference type="InterPro" id="IPR013784">
    <property type="entry name" value="Carb-bd-like_fold"/>
</dbReference>
<evidence type="ECO:0000313" key="1">
    <source>
        <dbReference type="EMBL" id="CCJ63889.1"/>
    </source>
</evidence>
<evidence type="ECO:0000313" key="2">
    <source>
        <dbReference type="Proteomes" id="UP000005250"/>
    </source>
</evidence>
<dbReference type="Proteomes" id="UP000005250">
    <property type="component" value="Chromosome"/>
</dbReference>
<dbReference type="Gene3D" id="2.60.40.1120">
    <property type="entry name" value="Carboxypeptidase-like, regulatory domain"/>
    <property type="match status" value="1"/>
</dbReference>
<dbReference type="GO" id="GO:0030246">
    <property type="term" value="F:carbohydrate binding"/>
    <property type="evidence" value="ECO:0007669"/>
    <property type="project" value="InterPro"/>
</dbReference>
<organism evidence="1 2">
    <name type="scientific">Bordetella pertussis (strain ATCC 9797 / DSM 5571 / CCUG 30873 / LMG 14455 / NCTC 10739 / 18323)</name>
    <dbReference type="NCBI Taxonomy" id="568706"/>
    <lineage>
        <taxon>Bacteria</taxon>
        <taxon>Pseudomonadati</taxon>
        <taxon>Pseudomonadota</taxon>
        <taxon>Betaproteobacteria</taxon>
        <taxon>Burkholderiales</taxon>
        <taxon>Alcaligenaceae</taxon>
        <taxon>Bordetella</taxon>
    </lineage>
</organism>
<reference evidence="1 2" key="1">
    <citation type="journal article" date="2012" name="BMC Genomics">
        <title>Comparative genomics of the classical Bordetella subspecies: the evolution and exchange of virulence-associated diversity amongst closely related pathogens.</title>
        <authorList>
            <person name="Park J."/>
            <person name="Zhang Y."/>
            <person name="Buboltz A.M."/>
            <person name="Zhang X."/>
            <person name="Schuster S.C."/>
            <person name="Ahuja U."/>
            <person name="Liu M."/>
            <person name="Miller J.F."/>
            <person name="Sebaihia M."/>
            <person name="Bentley S.D."/>
            <person name="Parkhill J."/>
            <person name="Harvill E.T."/>
        </authorList>
    </citation>
    <scope>NUCLEOTIDE SEQUENCE [LARGE SCALE GENOMIC DNA]</scope>
    <source>
        <strain evidence="2">ATCC 9797 / DSM 5571 / CCUG 30873 / LMG 14455 / NCTC 10739 / 18323</strain>
    </source>
</reference>
<keyword evidence="2" id="KW-1185">Reference proteome</keyword>
<dbReference type="EMBL" id="HE965805">
    <property type="protein sequence ID" value="CCJ63889.1"/>
    <property type="molecule type" value="Genomic_DNA"/>
</dbReference>
<dbReference type="eggNOG" id="ENOG503310H">
    <property type="taxonomic scope" value="Bacteria"/>
</dbReference>
<gene>
    <name evidence="1" type="ordered locus">BN118_2464</name>
</gene>
<dbReference type="KEGG" id="bper:BN118_2464"/>
<sequence>MSKQFRLARAAGPRARLTGELSMNKRHERAWMAAALAAGSIALGGAVQAQGALPAVQQQGSVQFVTGGVGLDESEAMKAASKDYPLALTFAARGDGRAGLYLADVAVQILDRTGKPVLDAKADGPYLLAKLPAGTYRVKATSGGVEQTRQVSVRPGSTARAVFEWKD</sequence>
<proteinExistence type="predicted"/>
<name>A0A0T7CN70_BORP1</name>
<dbReference type="SUPFAM" id="SSF49452">
    <property type="entry name" value="Starch-binding domain-like"/>
    <property type="match status" value="1"/>
</dbReference>
<dbReference type="HOGENOM" id="CLU_121829_3_0_4"/>
<dbReference type="AlphaFoldDB" id="A0A0T7CN70"/>
<protein>
    <submittedName>
        <fullName evidence="1">Exported protein</fullName>
    </submittedName>
</protein>